<evidence type="ECO:0000256" key="1">
    <source>
        <dbReference type="SAM" id="MobiDB-lite"/>
    </source>
</evidence>
<feature type="region of interest" description="Disordered" evidence="1">
    <location>
        <begin position="63"/>
        <end position="175"/>
    </location>
</feature>
<organism evidence="2 3">
    <name type="scientific">Halorubellus litoreus</name>
    <dbReference type="NCBI Taxonomy" id="755308"/>
    <lineage>
        <taxon>Archaea</taxon>
        <taxon>Methanobacteriati</taxon>
        <taxon>Methanobacteriota</taxon>
        <taxon>Stenosarchaea group</taxon>
        <taxon>Halobacteria</taxon>
        <taxon>Halobacteriales</taxon>
        <taxon>Halorubellaceae</taxon>
        <taxon>Halorubellus</taxon>
    </lineage>
</organism>
<reference evidence="2 3" key="1">
    <citation type="journal article" date="2019" name="Int. J. Syst. Evol. Microbiol.">
        <title>The Global Catalogue of Microorganisms (GCM) 10K type strain sequencing project: providing services to taxonomists for standard genome sequencing and annotation.</title>
        <authorList>
            <consortium name="The Broad Institute Genomics Platform"/>
            <consortium name="The Broad Institute Genome Sequencing Center for Infectious Disease"/>
            <person name="Wu L."/>
            <person name="Ma J."/>
        </authorList>
    </citation>
    <scope>NUCLEOTIDE SEQUENCE [LARGE SCALE GENOMIC DNA]</scope>
    <source>
        <strain evidence="2 3">GX26</strain>
    </source>
</reference>
<sequence>MPEIRLELSAEDVRKLDTEVDLLGFEDRGEYLRWIIGNRAAIEQGTERDQLLTEYQARVDELEAQLSAHDGNRGGDGGAAADATREPRAGAESGSDDGRARATDGSGTLSTAESRATSSSTPAEPRTTVEPQTTSDVDESTSDGASRPRSSRSDDVGDESNDPVEIGGNFAPERVERFEDESLGSHANQLKGVEGERLDEFARRAVAKTRERLGREPSTGLEYRSGTRIARSSPDVRPGEDLVDLDALDVPGRSESTCAPRREAVGAALAYLRDVDRAKRGDFVEELYEEYPAGYDSESGWWRCIKRGLKDAPVVEGGDGARVWTYVAPGSREGELVGSGPKRVVDPE</sequence>
<feature type="region of interest" description="Disordered" evidence="1">
    <location>
        <begin position="209"/>
        <end position="240"/>
    </location>
</feature>
<accession>A0ABD5VEI3</accession>
<evidence type="ECO:0000313" key="2">
    <source>
        <dbReference type="EMBL" id="MFC6953857.1"/>
    </source>
</evidence>
<evidence type="ECO:0000313" key="3">
    <source>
        <dbReference type="Proteomes" id="UP001596395"/>
    </source>
</evidence>
<dbReference type="RefSeq" id="WP_336350807.1">
    <property type="nucleotide sequence ID" value="NZ_JAZAQL010000002.1"/>
</dbReference>
<protein>
    <submittedName>
        <fullName evidence="2">Uncharacterized protein</fullName>
    </submittedName>
</protein>
<dbReference type="EMBL" id="JBHSXN010000002">
    <property type="protein sequence ID" value="MFC6953857.1"/>
    <property type="molecule type" value="Genomic_DNA"/>
</dbReference>
<proteinExistence type="predicted"/>
<dbReference type="AlphaFoldDB" id="A0ABD5VEI3"/>
<feature type="compositionally biased region" description="Low complexity" evidence="1">
    <location>
        <begin position="110"/>
        <end position="125"/>
    </location>
</feature>
<dbReference type="Proteomes" id="UP001596395">
    <property type="component" value="Unassembled WGS sequence"/>
</dbReference>
<gene>
    <name evidence="2" type="ORF">ACFQGB_13375</name>
</gene>
<keyword evidence="3" id="KW-1185">Reference proteome</keyword>
<comment type="caution">
    <text evidence="2">The sequence shown here is derived from an EMBL/GenBank/DDBJ whole genome shotgun (WGS) entry which is preliminary data.</text>
</comment>
<name>A0ABD5VEI3_9EURY</name>